<dbReference type="InterPro" id="IPR002637">
    <property type="entry name" value="RdgB/HAM1"/>
</dbReference>
<dbReference type="HOGENOM" id="CLU_082080_1_0_2"/>
<dbReference type="RefSeq" id="WP_011323919.1">
    <property type="nucleotide sequence ID" value="NC_007426.1"/>
</dbReference>
<dbReference type="InterPro" id="IPR029001">
    <property type="entry name" value="ITPase-like_fam"/>
</dbReference>
<dbReference type="PANTHER" id="PTHR11067:SF9">
    <property type="entry name" value="INOSINE TRIPHOSPHATE PYROPHOSPHATASE"/>
    <property type="match status" value="1"/>
</dbReference>
<keyword evidence="2 3" id="KW-0378">Hydrolase</keyword>
<dbReference type="Proteomes" id="UP000002698">
    <property type="component" value="Chromosome"/>
</dbReference>
<dbReference type="PANTHER" id="PTHR11067">
    <property type="entry name" value="INOSINE TRIPHOSPHATE PYROPHOSPHATASE/HAM1 PROTEIN"/>
    <property type="match status" value="1"/>
</dbReference>
<dbReference type="CDD" id="cd00515">
    <property type="entry name" value="HAM1"/>
    <property type="match status" value="1"/>
</dbReference>
<dbReference type="GO" id="GO:0009143">
    <property type="term" value="P:nucleoside triphosphate catabolic process"/>
    <property type="evidence" value="ECO:0007669"/>
    <property type="project" value="InterPro"/>
</dbReference>
<organism evidence="3 4">
    <name type="scientific">Natronomonas pharaonis (strain ATCC 35678 / DSM 2160 / CIP 103997 / JCM 8858 / NBRC 14720 / NCIMB 2260 / Gabara)</name>
    <name type="common">Halobacterium pharaonis</name>
    <dbReference type="NCBI Taxonomy" id="348780"/>
    <lineage>
        <taxon>Archaea</taxon>
        <taxon>Methanobacteriati</taxon>
        <taxon>Methanobacteriota</taxon>
        <taxon>Stenosarchaea group</taxon>
        <taxon>Halobacteria</taxon>
        <taxon>Halobacteriales</taxon>
        <taxon>Natronomonadaceae</taxon>
        <taxon>Natronomonas</taxon>
    </lineage>
</organism>
<dbReference type="Gene3D" id="3.90.950.10">
    <property type="match status" value="1"/>
</dbReference>
<proteinExistence type="inferred from homology"/>
<dbReference type="GO" id="GO:0005737">
    <property type="term" value="C:cytoplasm"/>
    <property type="evidence" value="ECO:0007669"/>
    <property type="project" value="TreeGrafter"/>
</dbReference>
<evidence type="ECO:0000256" key="2">
    <source>
        <dbReference type="ARBA" id="ARBA00022801"/>
    </source>
</evidence>
<sequence length="214" mass="23407">MLRYVTTNDGKVREAEAYLDDDVAAFEYDYQEIQADSLEAVAADGARKAYRHVGEPVIVDDAGLYLEGFDGFPGPYSAYVENTLGVECVGRLARREEATQAKFRCVIAYCDGDSFEASPEPVDTDDRRGTDIDADERATAATDETVAGEELPVKLFPAAVPGHIVEPRGDGGFGYDPIFEHDGTTFAEMTPEEKNAVSHRGRALSTFAEWYAGR</sequence>
<evidence type="ECO:0000256" key="1">
    <source>
        <dbReference type="ARBA" id="ARBA00008023"/>
    </source>
</evidence>
<evidence type="ECO:0000313" key="3">
    <source>
        <dbReference type="EMBL" id="CAI50304.1"/>
    </source>
</evidence>
<dbReference type="EMBL" id="CR936257">
    <property type="protein sequence ID" value="CAI50304.1"/>
    <property type="molecule type" value="Genomic_DNA"/>
</dbReference>
<dbReference type="EnsemblBacteria" id="CAI50304">
    <property type="protein sequence ID" value="CAI50304"/>
    <property type="gene ID" value="NP_4426A"/>
</dbReference>
<dbReference type="GeneID" id="3702791"/>
<dbReference type="SUPFAM" id="SSF52972">
    <property type="entry name" value="ITPase-like"/>
    <property type="match status" value="2"/>
</dbReference>
<dbReference type="EC" id="3.6.1.66" evidence="3"/>
<accession>A0A1U7EYJ0</accession>
<dbReference type="Pfam" id="PF01725">
    <property type="entry name" value="Ham1p_like"/>
    <property type="match status" value="2"/>
</dbReference>
<reference evidence="3 4" key="1">
    <citation type="journal article" date="2005" name="Genome Res.">
        <title>Living with two extremes: conclusions from the genome sequence of Natronomonas pharaonis.</title>
        <authorList>
            <person name="Falb M."/>
            <person name="Pfeiffer F."/>
            <person name="Palm P."/>
            <person name="Rodewald K."/>
            <person name="Hickmann V."/>
            <person name="Tittor J."/>
            <person name="Oesterhelt D."/>
        </authorList>
    </citation>
    <scope>NUCLEOTIDE SEQUENCE [LARGE SCALE GENOMIC DNA]</scope>
    <source>
        <strain evidence="4">ATCC 35678 / DSM 2160 / CIP 103997 / JCM 8858 / NBRC 14720 / NCIMB 2260 / Gabara</strain>
    </source>
</reference>
<evidence type="ECO:0000313" key="4">
    <source>
        <dbReference type="Proteomes" id="UP000002698"/>
    </source>
</evidence>
<dbReference type="STRING" id="348780.NP_4426A"/>
<dbReference type="eggNOG" id="arCOG04184">
    <property type="taxonomic scope" value="Archaea"/>
</dbReference>
<comment type="similarity">
    <text evidence="1">Belongs to the HAM1 NTPase family.</text>
</comment>
<dbReference type="GO" id="GO:0036220">
    <property type="term" value="F:ITP diphosphatase activity"/>
    <property type="evidence" value="ECO:0007669"/>
    <property type="project" value="UniProtKB-EC"/>
</dbReference>
<gene>
    <name evidence="3" type="primary">ham1</name>
    <name evidence="3" type="ordered locus">NP_4426A</name>
</gene>
<dbReference type="OrthoDB" id="372108at2157"/>
<protein>
    <submittedName>
        <fullName evidence="3">Non-canonical purine NTP pyrophosphatase</fullName>
        <ecNumber evidence="3">3.6.1.66</ecNumber>
    </submittedName>
</protein>
<name>A0A1U7EYJ0_NATPD</name>
<dbReference type="KEGG" id="nph:NP_4426A"/>
<keyword evidence="4" id="KW-1185">Reference proteome</keyword>
<dbReference type="AlphaFoldDB" id="A0A1U7EYJ0"/>